<dbReference type="InterPro" id="IPR021214">
    <property type="entry name" value="DUF2568"/>
</dbReference>
<dbReference type="KEGG" id="tes:BW730_04815"/>
<feature type="transmembrane region" description="Helical" evidence="1">
    <location>
        <begin position="21"/>
        <end position="42"/>
    </location>
</feature>
<evidence type="ECO:0000313" key="3">
    <source>
        <dbReference type="Proteomes" id="UP000188145"/>
    </source>
</evidence>
<dbReference type="RefSeq" id="WP_226997074.1">
    <property type="nucleotide sequence ID" value="NZ_CP019606.1"/>
</dbReference>
<sequence>MSARPDGKPDGLDARTVLRGVVLTVRFVLELAMLAGVATVVTRLLPGAWGWVAAAVSVVAVATLWGLLLSPKAKVVLPAWGRLALEAVLFVGTGIALAVLGMPVVGLTGVGVWALHRVALALLEQRRDH</sequence>
<keyword evidence="1" id="KW-0472">Membrane</keyword>
<reference evidence="3" key="1">
    <citation type="submission" date="2017-02" db="EMBL/GenBank/DDBJ databases">
        <title>Tessaracoccus aquaemaris sp. nov., isolated from the intestine of a Korean rockfish, Sebastes schlegelii, in a marine aquaculture pond.</title>
        <authorList>
            <person name="Tak E.J."/>
            <person name="Bae J.-W."/>
        </authorList>
    </citation>
    <scope>NUCLEOTIDE SEQUENCE [LARGE SCALE GENOMIC DNA]</scope>
    <source>
        <strain evidence="3">NSG39</strain>
    </source>
</reference>
<evidence type="ECO:0000256" key="1">
    <source>
        <dbReference type="SAM" id="Phobius"/>
    </source>
</evidence>
<evidence type="ECO:0000313" key="2">
    <source>
        <dbReference type="EMBL" id="AQP46944.1"/>
    </source>
</evidence>
<keyword evidence="3" id="KW-1185">Reference proteome</keyword>
<dbReference type="Pfam" id="PF10823">
    <property type="entry name" value="DUF2568"/>
    <property type="match status" value="1"/>
</dbReference>
<protein>
    <recommendedName>
        <fullName evidence="4">DUF2568 domain-containing protein</fullName>
    </recommendedName>
</protein>
<feature type="transmembrane region" description="Helical" evidence="1">
    <location>
        <begin position="80"/>
        <end position="99"/>
    </location>
</feature>
<accession>A0A1Q2CLF3</accession>
<gene>
    <name evidence="2" type="ORF">BW730_04815</name>
</gene>
<organism evidence="2 3">
    <name type="scientific">Tessaracoccus aquimaris</name>
    <dbReference type="NCBI Taxonomy" id="1332264"/>
    <lineage>
        <taxon>Bacteria</taxon>
        <taxon>Bacillati</taxon>
        <taxon>Actinomycetota</taxon>
        <taxon>Actinomycetes</taxon>
        <taxon>Propionibacteriales</taxon>
        <taxon>Propionibacteriaceae</taxon>
        <taxon>Tessaracoccus</taxon>
    </lineage>
</organism>
<feature type="transmembrane region" description="Helical" evidence="1">
    <location>
        <begin position="48"/>
        <end position="68"/>
    </location>
</feature>
<evidence type="ECO:0008006" key="4">
    <source>
        <dbReference type="Google" id="ProtNLM"/>
    </source>
</evidence>
<proteinExistence type="predicted"/>
<keyword evidence="1" id="KW-1133">Transmembrane helix</keyword>
<name>A0A1Q2CLF3_9ACTN</name>
<keyword evidence="1" id="KW-0812">Transmembrane</keyword>
<dbReference type="EMBL" id="CP019606">
    <property type="protein sequence ID" value="AQP46944.1"/>
    <property type="molecule type" value="Genomic_DNA"/>
</dbReference>
<dbReference type="Proteomes" id="UP000188145">
    <property type="component" value="Chromosome"/>
</dbReference>
<dbReference type="AlphaFoldDB" id="A0A1Q2CLF3"/>
<dbReference type="STRING" id="1332264.BW730_04815"/>